<dbReference type="EMBL" id="DS231617">
    <property type="protein sequence ID" value="EDU46514.1"/>
    <property type="molecule type" value="Genomic_DNA"/>
</dbReference>
<dbReference type="Proteomes" id="UP000001471">
    <property type="component" value="Unassembled WGS sequence"/>
</dbReference>
<dbReference type="HOGENOM" id="CLU_050571_0_0_1"/>
<dbReference type="InterPro" id="IPR038883">
    <property type="entry name" value="AN11006-like"/>
</dbReference>
<reference evidence="2" key="1">
    <citation type="journal article" date="2013" name="G3 (Bethesda)">
        <title>Comparative genomics of a plant-pathogenic fungus, Pyrenophora tritici-repentis, reveals transduplication and the impact of repeat elements on pathogenicity and population divergence.</title>
        <authorList>
            <person name="Manning V.A."/>
            <person name="Pandelova I."/>
            <person name="Dhillon B."/>
            <person name="Wilhelm L.J."/>
            <person name="Goodwin S.B."/>
            <person name="Berlin A.M."/>
            <person name="Figueroa M."/>
            <person name="Freitag M."/>
            <person name="Hane J.K."/>
            <person name="Henrissat B."/>
            <person name="Holman W.H."/>
            <person name="Kodira C.D."/>
            <person name="Martin J."/>
            <person name="Oliver R.P."/>
            <person name="Robbertse B."/>
            <person name="Schackwitz W."/>
            <person name="Schwartz D.C."/>
            <person name="Spatafora J.W."/>
            <person name="Turgeon B.G."/>
            <person name="Yandava C."/>
            <person name="Young S."/>
            <person name="Zhou S."/>
            <person name="Zeng Q."/>
            <person name="Grigoriev I.V."/>
            <person name="Ma L.-J."/>
            <person name="Ciuffetti L.M."/>
        </authorList>
    </citation>
    <scope>NUCLEOTIDE SEQUENCE [LARGE SCALE GENOMIC DNA]</scope>
    <source>
        <strain evidence="2">Pt-1C-BFP</strain>
    </source>
</reference>
<evidence type="ECO:0000313" key="2">
    <source>
        <dbReference type="Proteomes" id="UP000001471"/>
    </source>
</evidence>
<accession>B2W2M8</accession>
<organism evidence="1 2">
    <name type="scientific">Pyrenophora tritici-repentis (strain Pt-1C-BFP)</name>
    <name type="common">Wheat tan spot fungus</name>
    <name type="synonym">Drechslera tritici-repentis</name>
    <dbReference type="NCBI Taxonomy" id="426418"/>
    <lineage>
        <taxon>Eukaryota</taxon>
        <taxon>Fungi</taxon>
        <taxon>Dikarya</taxon>
        <taxon>Ascomycota</taxon>
        <taxon>Pezizomycotina</taxon>
        <taxon>Dothideomycetes</taxon>
        <taxon>Pleosporomycetidae</taxon>
        <taxon>Pleosporales</taxon>
        <taxon>Pleosporineae</taxon>
        <taxon>Pleosporaceae</taxon>
        <taxon>Pyrenophora</taxon>
    </lineage>
</organism>
<protein>
    <submittedName>
        <fullName evidence="1">Uncharacterized protein</fullName>
    </submittedName>
</protein>
<gene>
    <name evidence="1" type="ORF">PTRG_03676</name>
</gene>
<dbReference type="KEGG" id="ptrr:6341908"/>
<dbReference type="GeneID" id="6341908"/>
<dbReference type="InParanoid" id="B2W2M8"/>
<dbReference type="OrthoDB" id="5229512at2759"/>
<proteinExistence type="predicted"/>
<dbReference type="PANTHER" id="PTHR42085">
    <property type="entry name" value="F-BOX DOMAIN-CONTAINING PROTEIN"/>
    <property type="match status" value="1"/>
</dbReference>
<sequence>MTAVANKAQPFRFLDLPGELRNKVYKSLLCSYEAAPDRTEDNHPMYWDTVQNYTYASHSNDTAILRVKSQVHREAYDVMVKTNRFVSVVIESPAPINSMLRGACIPLVARGESVTSFPGRVLHVAIQTTVIFTFFGPPDRPESIAAIILARDLPLLCRGISKLQDQISREASKFWDLKVLEMQFIMAPVLLSPRPRYRDDLTSFFCEATQRAILGPFIPLWGVHHVDVCGHVLPEVGAKLKNLLEAARWQDPKIMAMDTVQALVLGVRHGKRNIMVAFTIWTKAYSAIRRMRAGSWWTKLLDLGGRIFIKKVAWLQMWLCLSVVKVGNALWGDTSRHYDIPWRIQHARGSAIRMAWTMAASSIIPGYWKEDYTYPLSDTFNVHIQYELAMCIKLWGKPKRAMEAVMAMKDAWDMDPDDPTLREAFLGN</sequence>
<name>B2W2M8_PYRTR</name>
<dbReference type="OMA" id="GHEMLEG"/>
<dbReference type="AlphaFoldDB" id="B2W2M8"/>
<evidence type="ECO:0000313" key="1">
    <source>
        <dbReference type="EMBL" id="EDU46514.1"/>
    </source>
</evidence>
<dbReference type="PANTHER" id="PTHR42085:SF4">
    <property type="entry name" value="F-BOX DOMAIN-CONTAINING PROTEIN"/>
    <property type="match status" value="1"/>
</dbReference>